<dbReference type="Gene3D" id="3.30.70.360">
    <property type="match status" value="1"/>
</dbReference>
<gene>
    <name evidence="4" type="ORF">DSM104443_03060</name>
</gene>
<dbReference type="EMBL" id="CP053069">
    <property type="protein sequence ID" value="QJR11977.1"/>
    <property type="molecule type" value="Genomic_DNA"/>
</dbReference>
<accession>A0A6M4H2B0</accession>
<dbReference type="GO" id="GO:0008233">
    <property type="term" value="F:peptidase activity"/>
    <property type="evidence" value="ECO:0007669"/>
    <property type="project" value="UniProtKB-KW"/>
</dbReference>
<dbReference type="InterPro" id="IPR051458">
    <property type="entry name" value="Cyt/Met_Dipeptidase"/>
</dbReference>
<reference evidence="4 5" key="1">
    <citation type="submission" date="2020-04" db="EMBL/GenBank/DDBJ databases">
        <title>Usitatibacter rugosus gen. nov., sp. nov. and Usitatibacter palustris sp. nov., novel members of Usitatibacteraceae fam. nov. within the order Nitrosomonadales isolated from soil.</title>
        <authorList>
            <person name="Huber K.J."/>
            <person name="Neumann-Schaal M."/>
            <person name="Geppert A."/>
            <person name="Luckner M."/>
            <person name="Wanner G."/>
            <person name="Overmann J."/>
        </authorList>
    </citation>
    <scope>NUCLEOTIDE SEQUENCE [LARGE SCALE GENOMIC DNA]</scope>
    <source>
        <strain evidence="4 5">0125_3</strain>
    </source>
</reference>
<dbReference type="CDD" id="cd05682">
    <property type="entry name" value="M20_dipept_dapE"/>
    <property type="match status" value="1"/>
</dbReference>
<dbReference type="GO" id="GO:0006508">
    <property type="term" value="P:proteolysis"/>
    <property type="evidence" value="ECO:0007669"/>
    <property type="project" value="UniProtKB-KW"/>
</dbReference>
<dbReference type="PANTHER" id="PTHR43270:SF4">
    <property type="entry name" value="CARNOSINE DIPEPTIDASE 2, ISOFORM A"/>
    <property type="match status" value="1"/>
</dbReference>
<evidence type="ECO:0000256" key="2">
    <source>
        <dbReference type="ARBA" id="ARBA00022723"/>
    </source>
</evidence>
<dbReference type="PANTHER" id="PTHR43270">
    <property type="entry name" value="BETA-ALA-HIS DIPEPTIDASE"/>
    <property type="match status" value="1"/>
</dbReference>
<sequence>MTARQPIAPAIDVAALESRISKQWDDDITPQLVEYVKLPAKSPHFDPDWVKHGHIEAAIQQAKRWVEKQGVAGLTLEIVRIEGRTPVLFFDIPATGGRDASRTVLLYGHLDKQPEMTGWRPGLGPWIPVIEDGKLYGRGGADDGYAVFAALSAIAALDAQGVSRPHCVGLIETCEESGSYDLPAYLEALAPRMHDVQLVVALDSGAGNYDQLWATTSLRGLVNGTLEVRILEEGVHSGDAGGVVPSSFRIARSLLDRIDDSRTGVVKPAAFNCDIPAERLEQAKQAAQILGDTLWQRFPWTSCCDDQGTARLFAQPVTKDPVELVLNRTWRAALAVTGADGLPALESAGNVQRPYTSFKLSLRIPPLVDGPQAGAELKRVLESDAPYSAKVSFEADSAATGWNAPATAPWLSAALDRASQALWSKPAAYMGEGGTIPFMGMLGIKFPKAQMLVTGVLGPKSNAHGPNEFIHLGYAKKVTAATAMVIASVE</sequence>
<dbReference type="GO" id="GO:0046872">
    <property type="term" value="F:metal ion binding"/>
    <property type="evidence" value="ECO:0007669"/>
    <property type="project" value="UniProtKB-KW"/>
</dbReference>
<dbReference type="Proteomes" id="UP000501534">
    <property type="component" value="Chromosome"/>
</dbReference>
<keyword evidence="2" id="KW-0479">Metal-binding</keyword>
<dbReference type="RefSeq" id="WP_171093769.1">
    <property type="nucleotide sequence ID" value="NZ_CP053069.1"/>
</dbReference>
<protein>
    <submittedName>
        <fullName evidence="4">Uncharacterized protein</fullName>
    </submittedName>
</protein>
<keyword evidence="1" id="KW-0645">Protease</keyword>
<proteinExistence type="predicted"/>
<evidence type="ECO:0000313" key="5">
    <source>
        <dbReference type="Proteomes" id="UP000501534"/>
    </source>
</evidence>
<name>A0A6M4H2B0_9PROT</name>
<dbReference type="Pfam" id="PF01546">
    <property type="entry name" value="Peptidase_M20"/>
    <property type="match status" value="1"/>
</dbReference>
<dbReference type="SUPFAM" id="SSF53187">
    <property type="entry name" value="Zn-dependent exopeptidases"/>
    <property type="match status" value="1"/>
</dbReference>
<evidence type="ECO:0000256" key="1">
    <source>
        <dbReference type="ARBA" id="ARBA00022670"/>
    </source>
</evidence>
<dbReference type="KEGG" id="uru:DSM104443_03060"/>
<keyword evidence="3" id="KW-0378">Hydrolase</keyword>
<dbReference type="AlphaFoldDB" id="A0A6M4H2B0"/>
<keyword evidence="5" id="KW-1185">Reference proteome</keyword>
<organism evidence="4 5">
    <name type="scientific">Usitatibacter rugosus</name>
    <dbReference type="NCBI Taxonomy" id="2732067"/>
    <lineage>
        <taxon>Bacteria</taxon>
        <taxon>Pseudomonadati</taxon>
        <taxon>Pseudomonadota</taxon>
        <taxon>Betaproteobacteria</taxon>
        <taxon>Nitrosomonadales</taxon>
        <taxon>Usitatibacteraceae</taxon>
        <taxon>Usitatibacter</taxon>
    </lineage>
</organism>
<dbReference type="Gene3D" id="3.40.630.10">
    <property type="entry name" value="Zn peptidases"/>
    <property type="match status" value="1"/>
</dbReference>
<evidence type="ECO:0000256" key="3">
    <source>
        <dbReference type="ARBA" id="ARBA00022801"/>
    </source>
</evidence>
<dbReference type="InterPro" id="IPR002933">
    <property type="entry name" value="Peptidase_M20"/>
</dbReference>
<evidence type="ECO:0000313" key="4">
    <source>
        <dbReference type="EMBL" id="QJR11977.1"/>
    </source>
</evidence>